<feature type="transmembrane region" description="Helical" evidence="1">
    <location>
        <begin position="112"/>
        <end position="130"/>
    </location>
</feature>
<sequence>MKFLRTFKNVLILMQKTKILVAFLLIFFGIIGRLLIVEFIKIPNLEIITSFSLIGGAMLGGVFTFLVPLGIIAITDIYLGNTFILIFTWSAFAVIGIFGFLLRKRKSFNPRFVFEMTGMGIIASLFFYLYTNFGWWLLSGMYLHTWQGLVHCYIMGLPFLRINLLGNLFLVPIFTSLALLAWKYYPVFKAEFLNISKLRYKYDSFR</sequence>
<evidence type="ECO:0008006" key="4">
    <source>
        <dbReference type="Google" id="ProtNLM"/>
    </source>
</evidence>
<comment type="caution">
    <text evidence="2">The sequence shown here is derived from an EMBL/GenBank/DDBJ whole genome shotgun (WGS) entry which is preliminary data.</text>
</comment>
<gene>
    <name evidence="2" type="ORF">COS44_00535</name>
</gene>
<feature type="transmembrane region" description="Helical" evidence="1">
    <location>
        <begin position="77"/>
        <end position="100"/>
    </location>
</feature>
<evidence type="ECO:0000256" key="1">
    <source>
        <dbReference type="SAM" id="Phobius"/>
    </source>
</evidence>
<feature type="transmembrane region" description="Helical" evidence="1">
    <location>
        <begin position="47"/>
        <end position="71"/>
    </location>
</feature>
<proteinExistence type="predicted"/>
<dbReference type="Proteomes" id="UP000228816">
    <property type="component" value="Unassembled WGS sequence"/>
</dbReference>
<dbReference type="Pfam" id="PF20221">
    <property type="entry name" value="DUF6580"/>
    <property type="match status" value="1"/>
</dbReference>
<reference evidence="3" key="1">
    <citation type="submission" date="2017-09" db="EMBL/GenBank/DDBJ databases">
        <title>Depth-based differentiation of microbial function through sediment-hosted aquifers and enrichment of novel symbionts in the deep terrestrial subsurface.</title>
        <authorList>
            <person name="Probst A.J."/>
            <person name="Ladd B."/>
            <person name="Jarett J.K."/>
            <person name="Geller-Mcgrath D.E."/>
            <person name="Sieber C.M.K."/>
            <person name="Emerson J.B."/>
            <person name="Anantharaman K."/>
            <person name="Thomas B.C."/>
            <person name="Malmstrom R."/>
            <person name="Stieglmeier M."/>
            <person name="Klingl A."/>
            <person name="Woyke T."/>
            <person name="Ryan C.M."/>
            <person name="Banfield J.F."/>
        </authorList>
    </citation>
    <scope>NUCLEOTIDE SEQUENCE [LARGE SCALE GENOMIC DNA]</scope>
</reference>
<evidence type="ECO:0000313" key="3">
    <source>
        <dbReference type="Proteomes" id="UP000228816"/>
    </source>
</evidence>
<keyword evidence="1" id="KW-0472">Membrane</keyword>
<evidence type="ECO:0000313" key="2">
    <source>
        <dbReference type="EMBL" id="PIV14141.1"/>
    </source>
</evidence>
<feature type="transmembrane region" description="Helical" evidence="1">
    <location>
        <begin position="20"/>
        <end position="40"/>
    </location>
</feature>
<keyword evidence="1" id="KW-1133">Transmembrane helix</keyword>
<dbReference type="EMBL" id="PEUS01000015">
    <property type="protein sequence ID" value="PIV14141.1"/>
    <property type="molecule type" value="Genomic_DNA"/>
</dbReference>
<protein>
    <recommendedName>
        <fullName evidence="4">ECF transporter S component</fullName>
    </recommendedName>
</protein>
<organism evidence="2 3">
    <name type="scientific">bacterium (Candidatus Gribaldobacteria) CG03_land_8_20_14_0_80_36_40</name>
    <dbReference type="NCBI Taxonomy" id="2014271"/>
    <lineage>
        <taxon>Bacteria</taxon>
        <taxon>Candidatus Gribaldobacteria</taxon>
    </lineage>
</organism>
<dbReference type="InterPro" id="IPR046487">
    <property type="entry name" value="DUF6580"/>
</dbReference>
<dbReference type="AlphaFoldDB" id="A0A2M7BZH3"/>
<keyword evidence="1" id="KW-0812">Transmembrane</keyword>
<name>A0A2M7BZH3_9BACT</name>
<accession>A0A2M7BZH3</accession>
<feature type="transmembrane region" description="Helical" evidence="1">
    <location>
        <begin position="164"/>
        <end position="185"/>
    </location>
</feature>